<proteinExistence type="predicted"/>
<comment type="caution">
    <text evidence="1">The sequence shown here is derived from an EMBL/GenBank/DDBJ whole genome shotgun (WGS) entry which is preliminary data.</text>
</comment>
<protein>
    <submittedName>
        <fullName evidence="1">Uncharacterized protein</fullName>
    </submittedName>
</protein>
<keyword evidence="2" id="KW-1185">Reference proteome</keyword>
<gene>
    <name evidence="1" type="ORF">T05_1330</name>
</gene>
<reference evidence="1 2" key="1">
    <citation type="submission" date="2015-01" db="EMBL/GenBank/DDBJ databases">
        <title>Evolution of Trichinella species and genotypes.</title>
        <authorList>
            <person name="Korhonen P.K."/>
            <person name="Edoardo P."/>
            <person name="Giuseppe L.R."/>
            <person name="Gasser R.B."/>
        </authorList>
    </citation>
    <scope>NUCLEOTIDE SEQUENCE [LARGE SCALE GENOMIC DNA]</scope>
    <source>
        <strain evidence="1">ISS417</strain>
    </source>
</reference>
<organism evidence="1 2">
    <name type="scientific">Trichinella murrelli</name>
    <dbReference type="NCBI Taxonomy" id="144512"/>
    <lineage>
        <taxon>Eukaryota</taxon>
        <taxon>Metazoa</taxon>
        <taxon>Ecdysozoa</taxon>
        <taxon>Nematoda</taxon>
        <taxon>Enoplea</taxon>
        <taxon>Dorylaimia</taxon>
        <taxon>Trichinellida</taxon>
        <taxon>Trichinellidae</taxon>
        <taxon>Trichinella</taxon>
    </lineage>
</organism>
<dbReference type="EMBL" id="JYDJ01000111">
    <property type="protein sequence ID" value="KRX43787.1"/>
    <property type="molecule type" value="Genomic_DNA"/>
</dbReference>
<evidence type="ECO:0000313" key="1">
    <source>
        <dbReference type="EMBL" id="KRX43787.1"/>
    </source>
</evidence>
<name>A0A0V0TXP8_9BILA</name>
<dbReference type="OrthoDB" id="10396641at2759"/>
<accession>A0A0V0TXP8</accession>
<dbReference type="AlphaFoldDB" id="A0A0V0TXP8"/>
<sequence length="96" mass="10923">MQEEAKNWLCRCNLPFCVVICSIVLSPNPDRLQPNLISSFFSKYISAFFQIYKFSLPDLLSISTVVGATNSIFMVKLSVALLCQLAERCDFNMLYL</sequence>
<evidence type="ECO:0000313" key="2">
    <source>
        <dbReference type="Proteomes" id="UP000055048"/>
    </source>
</evidence>
<dbReference type="Proteomes" id="UP000055048">
    <property type="component" value="Unassembled WGS sequence"/>
</dbReference>